<dbReference type="EMBL" id="BMAW01007929">
    <property type="protein sequence ID" value="GFT06104.1"/>
    <property type="molecule type" value="Genomic_DNA"/>
</dbReference>
<name>A0A8X6TEF5_NEPPI</name>
<protein>
    <submittedName>
        <fullName evidence="1">Uncharacterized protein</fullName>
    </submittedName>
</protein>
<dbReference type="OrthoDB" id="6428367at2759"/>
<feature type="non-terminal residue" evidence="1">
    <location>
        <position position="47"/>
    </location>
</feature>
<gene>
    <name evidence="1" type="ORF">NPIL_227331</name>
</gene>
<dbReference type="AlphaFoldDB" id="A0A8X6TEF5"/>
<proteinExistence type="predicted"/>
<reference evidence="1" key="1">
    <citation type="submission" date="2020-08" db="EMBL/GenBank/DDBJ databases">
        <title>Multicomponent nature underlies the extraordinary mechanical properties of spider dragline silk.</title>
        <authorList>
            <person name="Kono N."/>
            <person name="Nakamura H."/>
            <person name="Mori M."/>
            <person name="Yoshida Y."/>
            <person name="Ohtoshi R."/>
            <person name="Malay A.D."/>
            <person name="Moran D.A.P."/>
            <person name="Tomita M."/>
            <person name="Numata K."/>
            <person name="Arakawa K."/>
        </authorList>
    </citation>
    <scope>NUCLEOTIDE SEQUENCE</scope>
</reference>
<accession>A0A8X6TEF5</accession>
<keyword evidence="2" id="KW-1185">Reference proteome</keyword>
<organism evidence="1 2">
    <name type="scientific">Nephila pilipes</name>
    <name type="common">Giant wood spider</name>
    <name type="synonym">Nephila maculata</name>
    <dbReference type="NCBI Taxonomy" id="299642"/>
    <lineage>
        <taxon>Eukaryota</taxon>
        <taxon>Metazoa</taxon>
        <taxon>Ecdysozoa</taxon>
        <taxon>Arthropoda</taxon>
        <taxon>Chelicerata</taxon>
        <taxon>Arachnida</taxon>
        <taxon>Araneae</taxon>
        <taxon>Araneomorphae</taxon>
        <taxon>Entelegynae</taxon>
        <taxon>Araneoidea</taxon>
        <taxon>Nephilidae</taxon>
        <taxon>Nephila</taxon>
    </lineage>
</organism>
<evidence type="ECO:0000313" key="1">
    <source>
        <dbReference type="EMBL" id="GFT06104.1"/>
    </source>
</evidence>
<dbReference type="Proteomes" id="UP000887013">
    <property type="component" value="Unassembled WGS sequence"/>
</dbReference>
<evidence type="ECO:0000313" key="2">
    <source>
        <dbReference type="Proteomes" id="UP000887013"/>
    </source>
</evidence>
<sequence>MLIQLIPMIPAEVPFIFKRLQLPLRLAFSVIINKAEGQLPSAAGLNL</sequence>
<comment type="caution">
    <text evidence="1">The sequence shown here is derived from an EMBL/GenBank/DDBJ whole genome shotgun (WGS) entry which is preliminary data.</text>
</comment>